<proteinExistence type="predicted"/>
<evidence type="ECO:0000313" key="2">
    <source>
        <dbReference type="Proteomes" id="UP000688137"/>
    </source>
</evidence>
<keyword evidence="2" id="KW-1185">Reference proteome</keyword>
<evidence type="ECO:0000313" key="1">
    <source>
        <dbReference type="EMBL" id="CAD8072891.1"/>
    </source>
</evidence>
<organism evidence="1 2">
    <name type="scientific">Paramecium primaurelia</name>
    <dbReference type="NCBI Taxonomy" id="5886"/>
    <lineage>
        <taxon>Eukaryota</taxon>
        <taxon>Sar</taxon>
        <taxon>Alveolata</taxon>
        <taxon>Ciliophora</taxon>
        <taxon>Intramacronucleata</taxon>
        <taxon>Oligohymenophorea</taxon>
        <taxon>Peniculida</taxon>
        <taxon>Parameciidae</taxon>
        <taxon>Paramecium</taxon>
    </lineage>
</organism>
<dbReference type="AlphaFoldDB" id="A0A8S1M569"/>
<reference evidence="1" key="1">
    <citation type="submission" date="2021-01" db="EMBL/GenBank/DDBJ databases">
        <authorList>
            <consortium name="Genoscope - CEA"/>
            <person name="William W."/>
        </authorList>
    </citation>
    <scope>NUCLEOTIDE SEQUENCE</scope>
</reference>
<comment type="caution">
    <text evidence="1">The sequence shown here is derived from an EMBL/GenBank/DDBJ whole genome shotgun (WGS) entry which is preliminary data.</text>
</comment>
<dbReference type="EMBL" id="CAJJDM010000050">
    <property type="protein sequence ID" value="CAD8072891.1"/>
    <property type="molecule type" value="Genomic_DNA"/>
</dbReference>
<accession>A0A8S1M569</accession>
<sequence>MNNVIDKIENKNLDPIIVMKNREYLIDHLVIEELVKKTKTLNIEEDLDSTIIICNSDYED</sequence>
<protein>
    <submittedName>
        <fullName evidence="1">Uncharacterized protein</fullName>
    </submittedName>
</protein>
<gene>
    <name evidence="1" type="ORF">PPRIM_AZ9-3.1.T0500100</name>
</gene>
<dbReference type="Proteomes" id="UP000688137">
    <property type="component" value="Unassembled WGS sequence"/>
</dbReference>
<name>A0A8S1M569_PARPR</name>